<dbReference type="Gene3D" id="3.30.450.20">
    <property type="entry name" value="PAS domain"/>
    <property type="match status" value="4"/>
</dbReference>
<dbReference type="STRING" id="1189621.A3SI_04752"/>
<dbReference type="InterPro" id="IPR035965">
    <property type="entry name" value="PAS-like_dom_sf"/>
</dbReference>
<protein>
    <recommendedName>
        <fullName evidence="2">histidine kinase</fullName>
        <ecNumber evidence="2">2.7.13.3</ecNumber>
    </recommendedName>
</protein>
<dbReference type="InterPro" id="IPR000700">
    <property type="entry name" value="PAS-assoc_C"/>
</dbReference>
<evidence type="ECO:0000259" key="7">
    <source>
        <dbReference type="PROSITE" id="PS50112"/>
    </source>
</evidence>
<dbReference type="EMBL" id="AJYA01000009">
    <property type="protein sequence ID" value="EIM78085.1"/>
    <property type="molecule type" value="Genomic_DNA"/>
</dbReference>
<keyword evidence="10" id="KW-1185">Reference proteome</keyword>
<proteinExistence type="predicted"/>
<evidence type="ECO:0000256" key="2">
    <source>
        <dbReference type="ARBA" id="ARBA00012438"/>
    </source>
</evidence>
<evidence type="ECO:0000256" key="6">
    <source>
        <dbReference type="SAM" id="MobiDB-lite"/>
    </source>
</evidence>
<dbReference type="SMART" id="SM00091">
    <property type="entry name" value="PAS"/>
    <property type="match status" value="4"/>
</dbReference>
<dbReference type="Proteomes" id="UP000005551">
    <property type="component" value="Unassembled WGS sequence"/>
</dbReference>
<keyword evidence="5 9" id="KW-0418">Kinase</keyword>
<dbReference type="SMART" id="SM00086">
    <property type="entry name" value="PAC"/>
    <property type="match status" value="4"/>
</dbReference>
<dbReference type="InterPro" id="IPR000014">
    <property type="entry name" value="PAS"/>
</dbReference>
<dbReference type="AlphaFoldDB" id="I5C8D3"/>
<dbReference type="EC" id="2.7.13.3" evidence="2"/>
<dbReference type="InterPro" id="IPR013656">
    <property type="entry name" value="PAS_4"/>
</dbReference>
<dbReference type="CDD" id="cd00130">
    <property type="entry name" value="PAS"/>
    <property type="match status" value="3"/>
</dbReference>
<dbReference type="OrthoDB" id="905895at2"/>
<keyword evidence="3" id="KW-0597">Phosphoprotein</keyword>
<feature type="domain" description="PAC" evidence="8">
    <location>
        <begin position="380"/>
        <end position="431"/>
    </location>
</feature>
<dbReference type="PROSITE" id="PS50113">
    <property type="entry name" value="PAC"/>
    <property type="match status" value="2"/>
</dbReference>
<dbReference type="SUPFAM" id="SSF55785">
    <property type="entry name" value="PYP-like sensor domain (PAS domain)"/>
    <property type="match status" value="4"/>
</dbReference>
<dbReference type="Pfam" id="PF08448">
    <property type="entry name" value="PAS_4"/>
    <property type="match status" value="1"/>
</dbReference>
<dbReference type="InterPro" id="IPR013655">
    <property type="entry name" value="PAS_fold_3"/>
</dbReference>
<organism evidence="9 10">
    <name type="scientific">Nitritalea halalkaliphila LW7</name>
    <dbReference type="NCBI Taxonomy" id="1189621"/>
    <lineage>
        <taxon>Bacteria</taxon>
        <taxon>Pseudomonadati</taxon>
        <taxon>Bacteroidota</taxon>
        <taxon>Cytophagia</taxon>
        <taxon>Cytophagales</taxon>
        <taxon>Cyclobacteriaceae</taxon>
        <taxon>Nitritalea</taxon>
    </lineage>
</organism>
<evidence type="ECO:0000256" key="1">
    <source>
        <dbReference type="ARBA" id="ARBA00000085"/>
    </source>
</evidence>
<comment type="caution">
    <text evidence="9">The sequence shown here is derived from an EMBL/GenBank/DDBJ whole genome shotgun (WGS) entry which is preliminary data.</text>
</comment>
<comment type="catalytic activity">
    <reaction evidence="1">
        <text>ATP + protein L-histidine = ADP + protein N-phospho-L-histidine.</text>
        <dbReference type="EC" id="2.7.13.3"/>
    </reaction>
</comment>
<sequence>MLVSILEAEAPEASYSYFRDFLLHSVAYTEQLYHTLQETERESTMKLEEATLLKDKFQSIFNSSFSFIGFLDRNGILTEANATALDMAGLQRSDVVGKYFWRLLLVADQHGDTGGAEAAFRAGTEGQEVSYEVNVWIKDKREVTILFSLRPVKNSAGEVIFVIPEGRPIQDIVEAKKRQRLILESSKLGTWDWNMKSGEMLINEWWRNYLGIQEKHGQPMMREEWIARMHPEDRQQALNSITQYLAGTLDTYQVEFRMQHPNGSWLWMAERGQVFDWDSTGAPSKMYGTLQDITHQKEKEREITYHRDLFTALFELSPIGIALNDFETGQFLDVNSKLLAPTQYTKEEFLALSYWDVTPKKYAPMEALALEEMRTKGEYSRFEKEYRRKDGTLYPVELRGIVIEDLNGRKLIWSIIRDVIEEKAAEERLKTALSKLQAVLDASTQVAIIGTDREGTISLFNAGAENLLHFSASEMLQQRQLQQLLLQEELEALSTEIQNQYGVKCTPKQAPFYEAQHDIFFTREFQLRDAHGTLINTLCSLTKLSVEGEHIGFLGIFTNISGLKKVEQQMTHLLERTKTQNERLKNFAHIVAHNLRSHSAGLIGMIELLEMEKPELLEVAAFPLLQQRTELRADRGRPNRNRSHGLGGAAAKGSGSACQH</sequence>
<dbReference type="PANTHER" id="PTHR43304">
    <property type="entry name" value="PHYTOCHROME-LIKE PROTEIN CPH1"/>
    <property type="match status" value="1"/>
</dbReference>
<dbReference type="Pfam" id="PF13426">
    <property type="entry name" value="PAS_9"/>
    <property type="match status" value="2"/>
</dbReference>
<gene>
    <name evidence="9" type="ORF">A3SI_04752</name>
</gene>
<evidence type="ECO:0000313" key="10">
    <source>
        <dbReference type="Proteomes" id="UP000005551"/>
    </source>
</evidence>
<dbReference type="GO" id="GO:0004673">
    <property type="term" value="F:protein histidine kinase activity"/>
    <property type="evidence" value="ECO:0007669"/>
    <property type="project" value="UniProtKB-EC"/>
</dbReference>
<keyword evidence="4" id="KW-0808">Transferase</keyword>
<accession>I5C8D3</accession>
<name>I5C8D3_9BACT</name>
<feature type="domain" description="PAC" evidence="8">
    <location>
        <begin position="252"/>
        <end position="305"/>
    </location>
</feature>
<evidence type="ECO:0000313" key="9">
    <source>
        <dbReference type="EMBL" id="EIM78085.1"/>
    </source>
</evidence>
<evidence type="ECO:0000259" key="8">
    <source>
        <dbReference type="PROSITE" id="PS50113"/>
    </source>
</evidence>
<evidence type="ECO:0000256" key="5">
    <source>
        <dbReference type="ARBA" id="ARBA00022777"/>
    </source>
</evidence>
<evidence type="ECO:0000256" key="3">
    <source>
        <dbReference type="ARBA" id="ARBA00022553"/>
    </source>
</evidence>
<dbReference type="PATRIC" id="fig|1189621.3.peg.984"/>
<dbReference type="NCBIfam" id="TIGR00229">
    <property type="entry name" value="sensory_box"/>
    <property type="match status" value="4"/>
</dbReference>
<feature type="domain" description="PAS" evidence="7">
    <location>
        <begin position="53"/>
        <end position="98"/>
    </location>
</feature>
<dbReference type="Pfam" id="PF08447">
    <property type="entry name" value="PAS_3"/>
    <property type="match status" value="1"/>
</dbReference>
<dbReference type="PROSITE" id="PS50112">
    <property type="entry name" value="PAS"/>
    <property type="match status" value="2"/>
</dbReference>
<dbReference type="InterPro" id="IPR052162">
    <property type="entry name" value="Sensor_kinase/Photoreceptor"/>
</dbReference>
<feature type="compositionally biased region" description="Low complexity" evidence="6">
    <location>
        <begin position="651"/>
        <end position="660"/>
    </location>
</feature>
<reference evidence="9 10" key="1">
    <citation type="submission" date="2012-05" db="EMBL/GenBank/DDBJ databases">
        <title>Genome sequence of Nitritalea halalkaliphila LW7.</title>
        <authorList>
            <person name="Jangir P.K."/>
            <person name="Singh A."/>
            <person name="Shivaji S."/>
            <person name="Sharma R."/>
        </authorList>
    </citation>
    <scope>NUCLEOTIDE SEQUENCE [LARGE SCALE GENOMIC DNA]</scope>
    <source>
        <strain evidence="9 10">LW7</strain>
    </source>
</reference>
<feature type="region of interest" description="Disordered" evidence="6">
    <location>
        <begin position="631"/>
        <end position="660"/>
    </location>
</feature>
<feature type="domain" description="PAS" evidence="7">
    <location>
        <begin position="432"/>
        <end position="499"/>
    </location>
</feature>
<dbReference type="InterPro" id="IPR001610">
    <property type="entry name" value="PAC"/>
</dbReference>
<evidence type="ECO:0000256" key="4">
    <source>
        <dbReference type="ARBA" id="ARBA00022679"/>
    </source>
</evidence>
<dbReference type="RefSeq" id="WP_009053728.1">
    <property type="nucleotide sequence ID" value="NZ_AJYA01000009.1"/>
</dbReference>
<dbReference type="PANTHER" id="PTHR43304:SF1">
    <property type="entry name" value="PAC DOMAIN-CONTAINING PROTEIN"/>
    <property type="match status" value="1"/>
</dbReference>